<dbReference type="AlphaFoldDB" id="A0A6C0B1W5"/>
<proteinExistence type="predicted"/>
<organism evidence="1">
    <name type="scientific">viral metagenome</name>
    <dbReference type="NCBI Taxonomy" id="1070528"/>
    <lineage>
        <taxon>unclassified sequences</taxon>
        <taxon>metagenomes</taxon>
        <taxon>organismal metagenomes</taxon>
    </lineage>
</organism>
<name>A0A6C0B1W5_9ZZZZ</name>
<reference evidence="1" key="1">
    <citation type="journal article" date="2020" name="Nature">
        <title>Giant virus diversity and host interactions through global metagenomics.</title>
        <authorList>
            <person name="Schulz F."/>
            <person name="Roux S."/>
            <person name="Paez-Espino D."/>
            <person name="Jungbluth S."/>
            <person name="Walsh D.A."/>
            <person name="Denef V.J."/>
            <person name="McMahon K.D."/>
            <person name="Konstantinidis K.T."/>
            <person name="Eloe-Fadrosh E.A."/>
            <person name="Kyrpides N.C."/>
            <person name="Woyke T."/>
        </authorList>
    </citation>
    <scope>NUCLEOTIDE SEQUENCE</scope>
    <source>
        <strain evidence="1">GVMAG-M-3300009182-78</strain>
    </source>
</reference>
<accession>A0A6C0B1W5</accession>
<dbReference type="EMBL" id="MN739044">
    <property type="protein sequence ID" value="QHS85528.1"/>
    <property type="molecule type" value="Genomic_DNA"/>
</dbReference>
<protein>
    <submittedName>
        <fullName evidence="1">Uncharacterized protein</fullName>
    </submittedName>
</protein>
<evidence type="ECO:0000313" key="1">
    <source>
        <dbReference type="EMBL" id="QHS85528.1"/>
    </source>
</evidence>
<sequence>MEQQMMQNRYLSEERLDEYSNNENLPIYRYKFTQPFMTELFKFSKVHQYDDRKAFKEAWETWTQENDELISSEIIRLQKLEYNGNILEKMFKSARYYFRKKSPIKPEPKERRKYVSIHKELLDAMDAHVLSGKNKEDYKPSDGFTDFCNTHQEELKQEIVLLLENDMNSDEIMNKFKKTYKNRYFISITK</sequence>